<evidence type="ECO:0000256" key="1">
    <source>
        <dbReference type="SAM" id="Phobius"/>
    </source>
</evidence>
<sequence length="74" mass="8421">MMVNGMRCVKSVEKVPALLVSHKKPSSCPRLETIVEEGCERFEVGRKRVLFVLPVFLSVVSYIVLCRRIINVKC</sequence>
<evidence type="ECO:0000313" key="3">
    <source>
        <dbReference type="Proteomes" id="UP001054252"/>
    </source>
</evidence>
<dbReference type="Proteomes" id="UP001054252">
    <property type="component" value="Unassembled WGS sequence"/>
</dbReference>
<dbReference type="AlphaFoldDB" id="A0AAV5I3S5"/>
<gene>
    <name evidence="2" type="ORF">SLEP1_g6330</name>
</gene>
<keyword evidence="3" id="KW-1185">Reference proteome</keyword>
<feature type="transmembrane region" description="Helical" evidence="1">
    <location>
        <begin position="49"/>
        <end position="70"/>
    </location>
</feature>
<keyword evidence="1" id="KW-1133">Transmembrane helix</keyword>
<proteinExistence type="predicted"/>
<dbReference type="EMBL" id="BPVZ01000006">
    <property type="protein sequence ID" value="GKU92623.1"/>
    <property type="molecule type" value="Genomic_DNA"/>
</dbReference>
<accession>A0AAV5I3S5</accession>
<comment type="caution">
    <text evidence="2">The sequence shown here is derived from an EMBL/GenBank/DDBJ whole genome shotgun (WGS) entry which is preliminary data.</text>
</comment>
<keyword evidence="1" id="KW-0472">Membrane</keyword>
<dbReference type="PANTHER" id="PTHR36063">
    <property type="entry name" value="ARABIDOPSIS THALIANA GENOMIC DNA, CHROMOSOME 5, P1 CLONE:MOK16"/>
    <property type="match status" value="1"/>
</dbReference>
<keyword evidence="1" id="KW-0812">Transmembrane</keyword>
<dbReference type="PANTHER" id="PTHR36063:SF8">
    <property type="entry name" value="GENOME ASSEMBLY, CHROMOSOME: A06"/>
    <property type="match status" value="1"/>
</dbReference>
<evidence type="ECO:0008006" key="4">
    <source>
        <dbReference type="Google" id="ProtNLM"/>
    </source>
</evidence>
<evidence type="ECO:0000313" key="2">
    <source>
        <dbReference type="EMBL" id="GKU92623.1"/>
    </source>
</evidence>
<name>A0AAV5I3S5_9ROSI</name>
<reference evidence="2 3" key="1">
    <citation type="journal article" date="2021" name="Commun. Biol.">
        <title>The genome of Shorea leprosula (Dipterocarpaceae) highlights the ecological relevance of drought in aseasonal tropical rainforests.</title>
        <authorList>
            <person name="Ng K.K.S."/>
            <person name="Kobayashi M.J."/>
            <person name="Fawcett J.A."/>
            <person name="Hatakeyama M."/>
            <person name="Paape T."/>
            <person name="Ng C.H."/>
            <person name="Ang C.C."/>
            <person name="Tnah L.H."/>
            <person name="Lee C.T."/>
            <person name="Nishiyama T."/>
            <person name="Sese J."/>
            <person name="O'Brien M.J."/>
            <person name="Copetti D."/>
            <person name="Mohd Noor M.I."/>
            <person name="Ong R.C."/>
            <person name="Putra M."/>
            <person name="Sireger I.Z."/>
            <person name="Indrioko S."/>
            <person name="Kosugi Y."/>
            <person name="Izuno A."/>
            <person name="Isagi Y."/>
            <person name="Lee S.L."/>
            <person name="Shimizu K.K."/>
        </authorList>
    </citation>
    <scope>NUCLEOTIDE SEQUENCE [LARGE SCALE GENOMIC DNA]</scope>
    <source>
        <strain evidence="2">214</strain>
    </source>
</reference>
<protein>
    <recommendedName>
        <fullName evidence="4">Transmembrane protein</fullName>
    </recommendedName>
</protein>
<organism evidence="2 3">
    <name type="scientific">Rubroshorea leprosula</name>
    <dbReference type="NCBI Taxonomy" id="152421"/>
    <lineage>
        <taxon>Eukaryota</taxon>
        <taxon>Viridiplantae</taxon>
        <taxon>Streptophyta</taxon>
        <taxon>Embryophyta</taxon>
        <taxon>Tracheophyta</taxon>
        <taxon>Spermatophyta</taxon>
        <taxon>Magnoliopsida</taxon>
        <taxon>eudicotyledons</taxon>
        <taxon>Gunneridae</taxon>
        <taxon>Pentapetalae</taxon>
        <taxon>rosids</taxon>
        <taxon>malvids</taxon>
        <taxon>Malvales</taxon>
        <taxon>Dipterocarpaceae</taxon>
        <taxon>Rubroshorea</taxon>
    </lineage>
</organism>